<protein>
    <recommendedName>
        <fullName evidence="3">histidine kinase</fullName>
        <ecNumber evidence="3">2.7.13.3</ecNumber>
    </recommendedName>
</protein>
<dbReference type="Pfam" id="PF08447">
    <property type="entry name" value="PAS_3"/>
    <property type="match status" value="1"/>
</dbReference>
<dbReference type="NCBIfam" id="TIGR00229">
    <property type="entry name" value="sensory_box"/>
    <property type="match status" value="1"/>
</dbReference>
<dbReference type="SMART" id="SM00091">
    <property type="entry name" value="PAS"/>
    <property type="match status" value="3"/>
</dbReference>
<dbReference type="FunFam" id="3.30.565.10:FF:000010">
    <property type="entry name" value="Sensor histidine kinase RcsC"/>
    <property type="match status" value="1"/>
</dbReference>
<dbReference type="InterPro" id="IPR000014">
    <property type="entry name" value="PAS"/>
</dbReference>
<evidence type="ECO:0000256" key="1">
    <source>
        <dbReference type="ARBA" id="ARBA00000085"/>
    </source>
</evidence>
<feature type="domain" description="PAC" evidence="17">
    <location>
        <begin position="578"/>
        <end position="630"/>
    </location>
</feature>
<feature type="compositionally biased region" description="Polar residues" evidence="13">
    <location>
        <begin position="1391"/>
        <end position="1405"/>
    </location>
</feature>
<feature type="region of interest" description="Disordered" evidence="13">
    <location>
        <begin position="171"/>
        <end position="208"/>
    </location>
</feature>
<dbReference type="GO" id="GO:0000155">
    <property type="term" value="F:phosphorelay sensor kinase activity"/>
    <property type="evidence" value="ECO:0007669"/>
    <property type="project" value="InterPro"/>
</dbReference>
<feature type="compositionally biased region" description="Polar residues" evidence="13">
    <location>
        <begin position="1052"/>
        <end position="1065"/>
    </location>
</feature>
<dbReference type="Proteomes" id="UP001324427">
    <property type="component" value="Unassembled WGS sequence"/>
</dbReference>
<evidence type="ECO:0000259" key="15">
    <source>
        <dbReference type="PROSITE" id="PS50110"/>
    </source>
</evidence>
<dbReference type="SUPFAM" id="SSF55785">
    <property type="entry name" value="PYP-like sensor domain (PAS domain)"/>
    <property type="match status" value="2"/>
</dbReference>
<keyword evidence="7" id="KW-0547">Nucleotide-binding</keyword>
<feature type="compositionally biased region" description="Polar residues" evidence="13">
    <location>
        <begin position="324"/>
        <end position="337"/>
    </location>
</feature>
<feature type="compositionally biased region" description="Basic and acidic residues" evidence="13">
    <location>
        <begin position="17"/>
        <end position="27"/>
    </location>
</feature>
<dbReference type="SMART" id="SM00086">
    <property type="entry name" value="PAC"/>
    <property type="match status" value="2"/>
</dbReference>
<evidence type="ECO:0000256" key="13">
    <source>
        <dbReference type="SAM" id="MobiDB-lite"/>
    </source>
</evidence>
<dbReference type="InterPro" id="IPR011006">
    <property type="entry name" value="CheY-like_superfamily"/>
</dbReference>
<keyword evidence="19" id="KW-1185">Reference proteome</keyword>
<keyword evidence="6" id="KW-0808">Transferase</keyword>
<dbReference type="GO" id="GO:1900745">
    <property type="term" value="P:positive regulation of p38MAPK cascade"/>
    <property type="evidence" value="ECO:0007669"/>
    <property type="project" value="UniProtKB-ARBA"/>
</dbReference>
<feature type="modified residue" description="4-aspartylphosphate" evidence="12">
    <location>
        <position position="1161"/>
    </location>
</feature>
<feature type="region of interest" description="Disordered" evidence="13">
    <location>
        <begin position="1244"/>
        <end position="1277"/>
    </location>
</feature>
<dbReference type="Pfam" id="PF00512">
    <property type="entry name" value="HisKA"/>
    <property type="match status" value="1"/>
</dbReference>
<dbReference type="SMART" id="SM00448">
    <property type="entry name" value="REC"/>
    <property type="match status" value="1"/>
</dbReference>
<dbReference type="InterPro" id="IPR000700">
    <property type="entry name" value="PAS-assoc_C"/>
</dbReference>
<feature type="compositionally biased region" description="Polar residues" evidence="13">
    <location>
        <begin position="1259"/>
        <end position="1270"/>
    </location>
</feature>
<dbReference type="InterPro" id="IPR036097">
    <property type="entry name" value="HisK_dim/P_sf"/>
</dbReference>
<dbReference type="SMART" id="SM00387">
    <property type="entry name" value="HATPase_c"/>
    <property type="match status" value="1"/>
</dbReference>
<gene>
    <name evidence="18" type="ORF">LTR36_003033</name>
</gene>
<feature type="domain" description="Response regulatory" evidence="15">
    <location>
        <begin position="1106"/>
        <end position="1234"/>
    </location>
</feature>
<reference evidence="18 19" key="1">
    <citation type="submission" date="2021-11" db="EMBL/GenBank/DDBJ databases">
        <title>Black yeast isolated from Biological Soil Crust.</title>
        <authorList>
            <person name="Kurbessoian T."/>
        </authorList>
    </citation>
    <scope>NUCLEOTIDE SEQUENCE [LARGE SCALE GENOMIC DNA]</scope>
    <source>
        <strain evidence="18 19">CCFEE 5522</strain>
    </source>
</reference>
<feature type="domain" description="PAS" evidence="16">
    <location>
        <begin position="505"/>
        <end position="576"/>
    </location>
</feature>
<evidence type="ECO:0000313" key="19">
    <source>
        <dbReference type="Proteomes" id="UP001324427"/>
    </source>
</evidence>
<name>A0AAV9JWG6_9PEZI</name>
<comment type="subcellular location">
    <subcellularLocation>
        <location evidence="2">Cytoplasm</location>
    </subcellularLocation>
</comment>
<feature type="compositionally biased region" description="Polar residues" evidence="13">
    <location>
        <begin position="1347"/>
        <end position="1356"/>
    </location>
</feature>
<dbReference type="InterPro" id="IPR004358">
    <property type="entry name" value="Sig_transdc_His_kin-like_C"/>
</dbReference>
<feature type="domain" description="PAC" evidence="17">
    <location>
        <begin position="450"/>
        <end position="503"/>
    </location>
</feature>
<dbReference type="PROSITE" id="PS50113">
    <property type="entry name" value="PAC"/>
    <property type="match status" value="2"/>
</dbReference>
<evidence type="ECO:0000256" key="10">
    <source>
        <dbReference type="ARBA" id="ARBA00023012"/>
    </source>
</evidence>
<evidence type="ECO:0000256" key="2">
    <source>
        <dbReference type="ARBA" id="ARBA00004496"/>
    </source>
</evidence>
<dbReference type="PANTHER" id="PTHR45339:SF1">
    <property type="entry name" value="HYBRID SIGNAL TRANSDUCTION HISTIDINE KINASE J"/>
    <property type="match status" value="1"/>
</dbReference>
<dbReference type="SUPFAM" id="SSF55874">
    <property type="entry name" value="ATPase domain of HSP90 chaperone/DNA topoisomerase II/histidine kinase"/>
    <property type="match status" value="1"/>
</dbReference>
<dbReference type="GO" id="GO:0005737">
    <property type="term" value="C:cytoplasm"/>
    <property type="evidence" value="ECO:0007669"/>
    <property type="project" value="UniProtKB-SubCell"/>
</dbReference>
<evidence type="ECO:0000256" key="6">
    <source>
        <dbReference type="ARBA" id="ARBA00022679"/>
    </source>
</evidence>
<dbReference type="EMBL" id="JAVFHQ010000002">
    <property type="protein sequence ID" value="KAK4550066.1"/>
    <property type="molecule type" value="Genomic_DNA"/>
</dbReference>
<comment type="caution">
    <text evidence="18">The sequence shown here is derived from an EMBL/GenBank/DDBJ whole genome shotgun (WGS) entry which is preliminary data.</text>
</comment>
<evidence type="ECO:0000256" key="4">
    <source>
        <dbReference type="ARBA" id="ARBA00022490"/>
    </source>
</evidence>
<evidence type="ECO:0000313" key="18">
    <source>
        <dbReference type="EMBL" id="KAK4550066.1"/>
    </source>
</evidence>
<dbReference type="Gene3D" id="3.30.450.20">
    <property type="entry name" value="PAS domain"/>
    <property type="match status" value="2"/>
</dbReference>
<keyword evidence="9" id="KW-0067">ATP-binding</keyword>
<feature type="compositionally biased region" description="Low complexity" evidence="13">
    <location>
        <begin position="273"/>
        <end position="315"/>
    </location>
</feature>
<comment type="catalytic activity">
    <reaction evidence="1">
        <text>ATP + protein L-histidine = ADP + protein N-phospho-L-histidine.</text>
        <dbReference type="EC" id="2.7.13.3"/>
    </reaction>
</comment>
<keyword evidence="5 12" id="KW-0597">Phosphoprotein</keyword>
<keyword evidence="4" id="KW-0963">Cytoplasm</keyword>
<keyword evidence="8" id="KW-0418">Kinase</keyword>
<dbReference type="FunFam" id="3.30.450.20:FF:000099">
    <property type="entry name" value="Sensory box sensor histidine kinase"/>
    <property type="match status" value="1"/>
</dbReference>
<dbReference type="CDD" id="cd16922">
    <property type="entry name" value="HATPase_EvgS-ArcB-TorS-like"/>
    <property type="match status" value="1"/>
</dbReference>
<dbReference type="SUPFAM" id="SSF52172">
    <property type="entry name" value="CheY-like"/>
    <property type="match status" value="1"/>
</dbReference>
<dbReference type="Gene3D" id="3.40.50.2300">
    <property type="match status" value="1"/>
</dbReference>
<dbReference type="FunFam" id="1.10.287.130:FF:000002">
    <property type="entry name" value="Two-component osmosensing histidine kinase"/>
    <property type="match status" value="1"/>
</dbReference>
<dbReference type="PROSITE" id="PS50109">
    <property type="entry name" value="HIS_KIN"/>
    <property type="match status" value="1"/>
</dbReference>
<feature type="region of interest" description="Disordered" evidence="13">
    <location>
        <begin position="1052"/>
        <end position="1082"/>
    </location>
</feature>
<dbReference type="EC" id="2.7.13.3" evidence="3"/>
<evidence type="ECO:0000256" key="11">
    <source>
        <dbReference type="ARBA" id="ARBA00054109"/>
    </source>
</evidence>
<keyword evidence="10" id="KW-0902">Two-component regulatory system</keyword>
<dbReference type="PROSITE" id="PS50112">
    <property type="entry name" value="PAS"/>
    <property type="match status" value="1"/>
</dbReference>
<evidence type="ECO:0000259" key="17">
    <source>
        <dbReference type="PROSITE" id="PS50113"/>
    </source>
</evidence>
<accession>A0AAV9JWG6</accession>
<feature type="compositionally biased region" description="Basic and acidic residues" evidence="13">
    <location>
        <begin position="177"/>
        <end position="192"/>
    </location>
</feature>
<dbReference type="InterPro" id="IPR003594">
    <property type="entry name" value="HATPase_dom"/>
</dbReference>
<feature type="region of interest" description="Disordered" evidence="13">
    <location>
        <begin position="1319"/>
        <end position="1413"/>
    </location>
</feature>
<dbReference type="Pfam" id="PF00072">
    <property type="entry name" value="Response_reg"/>
    <property type="match status" value="1"/>
</dbReference>
<evidence type="ECO:0000256" key="5">
    <source>
        <dbReference type="ARBA" id="ARBA00022553"/>
    </source>
</evidence>
<dbReference type="PANTHER" id="PTHR45339">
    <property type="entry name" value="HYBRID SIGNAL TRANSDUCTION HISTIDINE KINASE J"/>
    <property type="match status" value="1"/>
</dbReference>
<feature type="domain" description="Histidine kinase" evidence="14">
    <location>
        <begin position="799"/>
        <end position="1023"/>
    </location>
</feature>
<evidence type="ECO:0000259" key="16">
    <source>
        <dbReference type="PROSITE" id="PS50112"/>
    </source>
</evidence>
<evidence type="ECO:0000256" key="3">
    <source>
        <dbReference type="ARBA" id="ARBA00012438"/>
    </source>
</evidence>
<dbReference type="GO" id="GO:0009365">
    <property type="term" value="C:protein histidine kinase complex"/>
    <property type="evidence" value="ECO:0007669"/>
    <property type="project" value="UniProtKB-ARBA"/>
</dbReference>
<evidence type="ECO:0000256" key="8">
    <source>
        <dbReference type="ARBA" id="ARBA00022777"/>
    </source>
</evidence>
<feature type="region of interest" description="Disordered" evidence="13">
    <location>
        <begin position="270"/>
        <end position="359"/>
    </location>
</feature>
<dbReference type="InterPro" id="IPR035965">
    <property type="entry name" value="PAS-like_dom_sf"/>
</dbReference>
<evidence type="ECO:0000256" key="7">
    <source>
        <dbReference type="ARBA" id="ARBA00022741"/>
    </source>
</evidence>
<comment type="function">
    <text evidence="11">Involved in the control of the SAPK-dependent transcriptional response to peroxide stress. Regulates sty1 activity.</text>
</comment>
<dbReference type="InterPro" id="IPR001789">
    <property type="entry name" value="Sig_transdc_resp-reg_receiver"/>
</dbReference>
<dbReference type="CDD" id="cd00082">
    <property type="entry name" value="HisKA"/>
    <property type="match status" value="1"/>
</dbReference>
<dbReference type="InterPro" id="IPR005467">
    <property type="entry name" value="His_kinase_dom"/>
</dbReference>
<dbReference type="CDD" id="cd17546">
    <property type="entry name" value="REC_hyHK_CKI1_RcsC-like"/>
    <property type="match status" value="1"/>
</dbReference>
<sequence>MSRGRVSFEDRDYAREIREAGEELHEPEAEDYFSADDSVRGASTPGRRQASLSIRLPPPQAKADIAFSALQYLPMPVLVLSSEKTVVMANEAMGRLFGVDVTVESDAPESDDLLARLDSRNVKSASDILYGTTLAQLGVDLLCNGSAIFVAWEDFLETIVDDASRAQSSETQLNIYHSKDKDTTPTAQEHRRSTSAASSARFRHASGNRTEVHDAVVEVVFSTSRNPKTGLPVAARQVSTEHVQAQMIISVWATEDSVYYTLTFTASQGDNMSISSRSSSEGMKTTSRTVSRTPTTYSTNMSGGVSSNSSSGSSGQRKRGNQSLTPTSDSNVTSPSAQPLMDILPRGPPAKSSAASAPSMFSKTNRLKDALMNSMNIPAYAMWKDESFGLPNKAIIKLIYPWIEDGAFDSSEQARDFLSRYVLYKDDFSCELPLAEFPIMHLMSEQAAFTGYRVGMYSAKDGSRLVFDVAGQPLTDDKGEFLGGVVLFHDVTDYAQTISRQQEQNEKQFEVITNMIPQMIWRATPDGTHDYYSDRWYSYTGLSVEDSLGRGWLNAFHPDDLEVAKPRWVHSLATGDEFLTEYRCKHVDGQWRWMLGRATPMRDDEGNIIKWFGTCTDIHDVVLAREEARQTRAQLGRVVEHARITLWAVDKERRLTLFEGKPMVSRTEEQVRMEKQAFMGKSLWDIFRMQGREDEQMQYQRPIEDILAGRSEDQTIEVQIQSNQRWFRTRIFPLLRQERKGGVEGGYSLDGVVGVSMDVTEMRSVAEQVKERDRENARLMAQSVAAKEASKMKSQFLANMSHEIRTPIAGVIGMSELLLDDDMGELSNEQKDCAENIQRSANGLLTVINDILDFSKVESGRLDIEEVQFDLSVVVRDVNKMLGFAAERKGLKFTDDIEGLRSWKVMGDPGRLRQVMTNLLTNSIKFTSEGSVTMRVNVQNETSETVEVHFTVEDTGIGIEEEVRRRLFKPFSQADSSTARRFGGTGLGLTISKNLVELMHGQISLDSKLGVGTKATFWIPFHKAPYQSGDAQLVDIGSNIPDRLQSDLSFSRASSIGSGPATPNTPVKPGHHHRGHSGATGSALSAWVSTEEPLMELSPAERKKVNVLVVEDNAINQQIALKTISKLGFPVKAVWNGKEALDYLQQPVSKEYPRPDVILMDVQMPIMDGYRATYTIRNAKPFVTNAELRGTPIVAMTASAIQGDREKCQMAGMDDYLSKPVKKPNLEKMLVKWAIEGKRKRAELAKDPGRLQRPGAGAHSSSFTSDNGSSKSHEEVYSQLDRRDYANRAAAERSAESTGDSAIRHQKAEEKAISLRDDALIESGGNHKTRVGRGVTDGNHEREKDTSSTTALTAENMQRLAATDRSANRVAKLRHKASNDSSLVVMVGEDGQTSQTHSHRSNLNSAHRDSAPG</sequence>
<dbReference type="PRINTS" id="PR00344">
    <property type="entry name" value="BCTRLSENSOR"/>
</dbReference>
<dbReference type="Pfam" id="PF02518">
    <property type="entry name" value="HATPase_c"/>
    <property type="match status" value="1"/>
</dbReference>
<dbReference type="PROSITE" id="PS50110">
    <property type="entry name" value="RESPONSE_REGULATORY"/>
    <property type="match status" value="1"/>
</dbReference>
<dbReference type="Gene3D" id="3.30.565.10">
    <property type="entry name" value="Histidine kinase-like ATPase, C-terminal domain"/>
    <property type="match status" value="1"/>
</dbReference>
<feature type="region of interest" description="Disordered" evidence="13">
    <location>
        <begin position="17"/>
        <end position="55"/>
    </location>
</feature>
<dbReference type="InterPro" id="IPR001610">
    <property type="entry name" value="PAC"/>
</dbReference>
<dbReference type="Pfam" id="PF13426">
    <property type="entry name" value="PAS_9"/>
    <property type="match status" value="2"/>
</dbReference>
<dbReference type="InterPro" id="IPR036890">
    <property type="entry name" value="HATPase_C_sf"/>
</dbReference>
<dbReference type="SUPFAM" id="SSF47384">
    <property type="entry name" value="Homodimeric domain of signal transducing histidine kinase"/>
    <property type="match status" value="1"/>
</dbReference>
<evidence type="ECO:0000259" key="14">
    <source>
        <dbReference type="PROSITE" id="PS50109"/>
    </source>
</evidence>
<dbReference type="InterPro" id="IPR003661">
    <property type="entry name" value="HisK_dim/P_dom"/>
</dbReference>
<dbReference type="SMART" id="SM00388">
    <property type="entry name" value="HisKA"/>
    <property type="match status" value="1"/>
</dbReference>
<organism evidence="18 19">
    <name type="scientific">Oleoguttula mirabilis</name>
    <dbReference type="NCBI Taxonomy" id="1507867"/>
    <lineage>
        <taxon>Eukaryota</taxon>
        <taxon>Fungi</taxon>
        <taxon>Dikarya</taxon>
        <taxon>Ascomycota</taxon>
        <taxon>Pezizomycotina</taxon>
        <taxon>Dothideomycetes</taxon>
        <taxon>Dothideomycetidae</taxon>
        <taxon>Mycosphaerellales</taxon>
        <taxon>Teratosphaeriaceae</taxon>
        <taxon>Oleoguttula</taxon>
    </lineage>
</organism>
<dbReference type="Gene3D" id="1.10.287.130">
    <property type="match status" value="1"/>
</dbReference>
<evidence type="ECO:0000256" key="9">
    <source>
        <dbReference type="ARBA" id="ARBA00022840"/>
    </source>
</evidence>
<dbReference type="InterPro" id="IPR013655">
    <property type="entry name" value="PAS_fold_3"/>
</dbReference>
<evidence type="ECO:0000256" key="12">
    <source>
        <dbReference type="PROSITE-ProRule" id="PRU00169"/>
    </source>
</evidence>
<dbReference type="GO" id="GO:0005524">
    <property type="term" value="F:ATP binding"/>
    <property type="evidence" value="ECO:0007669"/>
    <property type="project" value="UniProtKB-KW"/>
</dbReference>
<feature type="compositionally biased region" description="Low complexity" evidence="13">
    <location>
        <begin position="349"/>
        <end position="359"/>
    </location>
</feature>
<dbReference type="CDD" id="cd00130">
    <property type="entry name" value="PAS"/>
    <property type="match status" value="1"/>
</dbReference>
<proteinExistence type="predicted"/>